<reference evidence="2" key="1">
    <citation type="submission" date="2018-07" db="EMBL/GenBank/DDBJ databases">
        <authorList>
            <person name="Ashton P.M."/>
            <person name="Dallman T."/>
            <person name="Nair S."/>
            <person name="De Pinna E."/>
            <person name="Peters T."/>
            <person name="Grant K."/>
        </authorList>
    </citation>
    <scope>NUCLEOTIDE SEQUENCE</scope>
    <source>
        <strain evidence="2">245081</strain>
    </source>
</reference>
<name>A0A5V0B6K5_SALEN</name>
<proteinExistence type="predicted"/>
<evidence type="ECO:0000313" key="2">
    <source>
        <dbReference type="EMBL" id="EBS5457230.1"/>
    </source>
</evidence>
<protein>
    <submittedName>
        <fullName evidence="2">Uncharacterized protein</fullName>
    </submittedName>
</protein>
<accession>A0A5V0B6K5</accession>
<gene>
    <name evidence="2" type="ORF">DUU06_05845</name>
</gene>
<dbReference type="AlphaFoldDB" id="A0A5V0B6K5"/>
<dbReference type="InterPro" id="IPR028208">
    <property type="entry name" value="Effector_pro_NleD-like"/>
</dbReference>
<sequence length="135" mass="15183">MAYLKKDLGMAKTISDLEKSSTTYTINYFNEMNGYFHPGKNSISWNPKMALDCTKNGGSLSPAMVLGHELTHANKSWFDKLLRAILPDSFFGDYDNYEERRVVTGAERNAAKTFGEGTRYDHRGSSRIVSSPTSR</sequence>
<feature type="region of interest" description="Disordered" evidence="1">
    <location>
        <begin position="114"/>
        <end position="135"/>
    </location>
</feature>
<comment type="caution">
    <text evidence="2">The sequence shown here is derived from an EMBL/GenBank/DDBJ whole genome shotgun (WGS) entry which is preliminary data.</text>
</comment>
<dbReference type="EMBL" id="AAGVVM010000007">
    <property type="protein sequence ID" value="EBS5457230.1"/>
    <property type="molecule type" value="Genomic_DNA"/>
</dbReference>
<organism evidence="2">
    <name type="scientific">Salmonella enteritidis</name>
    <dbReference type="NCBI Taxonomy" id="149539"/>
    <lineage>
        <taxon>Bacteria</taxon>
        <taxon>Pseudomonadati</taxon>
        <taxon>Pseudomonadota</taxon>
        <taxon>Gammaproteobacteria</taxon>
        <taxon>Enterobacterales</taxon>
        <taxon>Enterobacteriaceae</taxon>
        <taxon>Salmonella</taxon>
    </lineage>
</organism>
<evidence type="ECO:0000256" key="1">
    <source>
        <dbReference type="SAM" id="MobiDB-lite"/>
    </source>
</evidence>
<dbReference type="Pfam" id="PF14891">
    <property type="entry name" value="Peptidase_M91"/>
    <property type="match status" value="1"/>
</dbReference>